<sequence length="190" mass="21158">MKLLFVLLLPIAIPAFAQPPHGDHHQPHHGHQQLGHGHAHGAGAHAPYAGLEERSIKALSEQEIKDLRAGRGMAMALAAELNGYPGPLHTLELARELELTPEQEQRTRQLFAEMQQEAGRLGEKLVDAEEALDRLFREQEATPDSVLKASMEAAELRGQLRATHLLSHLEMMAVLSPEQVERYNTLRGYR</sequence>
<organism evidence="4 5">
    <name type="scientific">Thioalkalivibrio paradoxus ARh 1</name>
    <dbReference type="NCBI Taxonomy" id="713585"/>
    <lineage>
        <taxon>Bacteria</taxon>
        <taxon>Pseudomonadati</taxon>
        <taxon>Pseudomonadota</taxon>
        <taxon>Gammaproteobacteria</taxon>
        <taxon>Chromatiales</taxon>
        <taxon>Ectothiorhodospiraceae</taxon>
        <taxon>Thioalkalivibrio</taxon>
    </lineage>
</organism>
<dbReference type="KEGG" id="tti:THITH_01945"/>
<feature type="coiled-coil region" evidence="1">
    <location>
        <begin position="111"/>
        <end position="138"/>
    </location>
</feature>
<keyword evidence="3" id="KW-0732">Signal</keyword>
<name>W0DFV6_9GAMM</name>
<gene>
    <name evidence="4" type="ORF">THITH_01945</name>
</gene>
<evidence type="ECO:0008006" key="6">
    <source>
        <dbReference type="Google" id="ProtNLM"/>
    </source>
</evidence>
<dbReference type="EMBL" id="CP007029">
    <property type="protein sequence ID" value="AHE97231.1"/>
    <property type="molecule type" value="Genomic_DNA"/>
</dbReference>
<keyword evidence="1" id="KW-0175">Coiled coil</keyword>
<evidence type="ECO:0000256" key="1">
    <source>
        <dbReference type="SAM" id="Coils"/>
    </source>
</evidence>
<feature type="signal peptide" evidence="3">
    <location>
        <begin position="1"/>
        <end position="17"/>
    </location>
</feature>
<protein>
    <recommendedName>
        <fullName evidence="6">Zinc resistance-associated protein</fullName>
    </recommendedName>
</protein>
<feature type="compositionally biased region" description="Low complexity" evidence="2">
    <location>
        <begin position="32"/>
        <end position="44"/>
    </location>
</feature>
<dbReference type="HOGENOM" id="CLU_108466_0_0_6"/>
<reference evidence="4 5" key="1">
    <citation type="submission" date="2013-12" db="EMBL/GenBank/DDBJ databases">
        <authorList>
            <consortium name="DOE Joint Genome Institute"/>
            <person name="Muyzer G."/>
            <person name="Huntemann M."/>
            <person name="Han J."/>
            <person name="Chen A."/>
            <person name="Kyrpides N."/>
            <person name="Mavromatis K."/>
            <person name="Markowitz V."/>
            <person name="Palaniappan K."/>
            <person name="Ivanova N."/>
            <person name="Schaumberg A."/>
            <person name="Pati A."/>
            <person name="Liolios K."/>
            <person name="Nordberg H.P."/>
            <person name="Cantor M.N."/>
            <person name="Hua S.X."/>
            <person name="Woyke T."/>
        </authorList>
    </citation>
    <scope>NUCLEOTIDE SEQUENCE [LARGE SCALE GENOMIC DNA]</scope>
    <source>
        <strain evidence="4 5">ARh 1</strain>
    </source>
</reference>
<dbReference type="AlphaFoldDB" id="W0DFV6"/>
<feature type="chain" id="PRO_5004786958" description="Zinc resistance-associated protein" evidence="3">
    <location>
        <begin position="18"/>
        <end position="190"/>
    </location>
</feature>
<evidence type="ECO:0000313" key="5">
    <source>
        <dbReference type="Proteomes" id="UP000005289"/>
    </source>
</evidence>
<keyword evidence="5" id="KW-1185">Reference proteome</keyword>
<dbReference type="Gene3D" id="1.20.120.1490">
    <property type="match status" value="1"/>
</dbReference>
<accession>W0DFV6</accession>
<feature type="region of interest" description="Disordered" evidence="2">
    <location>
        <begin position="19"/>
        <end position="44"/>
    </location>
</feature>
<dbReference type="GO" id="GO:0042597">
    <property type="term" value="C:periplasmic space"/>
    <property type="evidence" value="ECO:0007669"/>
    <property type="project" value="InterPro"/>
</dbReference>
<evidence type="ECO:0000256" key="2">
    <source>
        <dbReference type="SAM" id="MobiDB-lite"/>
    </source>
</evidence>
<dbReference type="OrthoDB" id="7353511at2"/>
<dbReference type="Proteomes" id="UP000005289">
    <property type="component" value="Chromosome"/>
</dbReference>
<dbReference type="RefSeq" id="WP_006746207.1">
    <property type="nucleotide sequence ID" value="NZ_CP007029.1"/>
</dbReference>
<evidence type="ECO:0000313" key="4">
    <source>
        <dbReference type="EMBL" id="AHE97231.1"/>
    </source>
</evidence>
<proteinExistence type="predicted"/>
<evidence type="ECO:0000256" key="3">
    <source>
        <dbReference type="SAM" id="SignalP"/>
    </source>
</evidence>
<dbReference type="STRING" id="713585.THITH_01945"/>